<dbReference type="AlphaFoldDB" id="S0FUE8"/>
<evidence type="ECO:0000256" key="2">
    <source>
        <dbReference type="SAM" id="Phobius"/>
    </source>
</evidence>
<dbReference type="InterPro" id="IPR021296">
    <property type="entry name" value="DUF2868"/>
</dbReference>
<keyword evidence="2" id="KW-0812">Transmembrane</keyword>
<feature type="transmembrane region" description="Helical" evidence="2">
    <location>
        <begin position="90"/>
        <end position="112"/>
    </location>
</feature>
<keyword evidence="2" id="KW-0472">Membrane</keyword>
<evidence type="ECO:0000256" key="1">
    <source>
        <dbReference type="SAM" id="MobiDB-lite"/>
    </source>
</evidence>
<dbReference type="RefSeq" id="WP_006967765.1">
    <property type="nucleotide sequence ID" value="NZ_APJX01000009.1"/>
</dbReference>
<dbReference type="Pfam" id="PF11067">
    <property type="entry name" value="DUF2868"/>
    <property type="match status" value="1"/>
</dbReference>
<evidence type="ECO:0000313" key="3">
    <source>
        <dbReference type="EMBL" id="EMS78325.1"/>
    </source>
</evidence>
<keyword evidence="4" id="KW-1185">Reference proteome</keyword>
<dbReference type="Proteomes" id="UP000014216">
    <property type="component" value="Unassembled WGS sequence"/>
</dbReference>
<protein>
    <submittedName>
        <fullName evidence="3">DUF2868 domain-containing protein</fullName>
    </submittedName>
</protein>
<dbReference type="EMBL" id="APJX01000009">
    <property type="protein sequence ID" value="EMS78325.1"/>
    <property type="molecule type" value="Genomic_DNA"/>
</dbReference>
<accession>S0FUE8</accession>
<keyword evidence="2" id="KW-1133">Transmembrane helix</keyword>
<reference evidence="3 4" key="1">
    <citation type="journal article" date="2013" name="Genome Announc.">
        <title>Draft Genome Sequence of Desulfotignum phosphitoxidans DSM 13687 Strain FiPS-3.</title>
        <authorList>
            <person name="Poehlein A."/>
            <person name="Daniel R."/>
            <person name="Simeonova D.D."/>
        </authorList>
    </citation>
    <scope>NUCLEOTIDE SEQUENCE [LARGE SCALE GENOMIC DNA]</scope>
    <source>
        <strain evidence="3 4">DSM 13687</strain>
    </source>
</reference>
<dbReference type="OrthoDB" id="5417513at2"/>
<feature type="compositionally biased region" description="Low complexity" evidence="1">
    <location>
        <begin position="405"/>
        <end position="415"/>
    </location>
</feature>
<sequence>MTLRLSDIMDLDYLLTLDDHPGSRAAGLKAAARDRDIFRQTDGAKMTDNALVEAWLSYRRILYFDQAGPKGYHRLPGQVFNQMFAWTARVLALAGGLSGLALAYGFLAYHGVRPVNVALFFFVFVLVPAVFFLFFVAGLVIQPFRRSGPGTFSTVVSRVLFDMVPSMLKRVRMKVKTESSDPEPSRLDEGILFIRTKKREYQALFFWPLVMLVSLFALFFSAGALGGTLFRVTFSDVAFGWQSTLAATPSAVHDLVSLVSLPWAAWMPESLAGPTPAQVEGTRIILKQGIAALATEHLTSWWPFLCMSMVCYAVIPRLLIIGGAILGHRTVLNRFDFHQPRFRRLIVRMKSPVMDIGLEENTAARHHHPEAKKMSGARGPVKDLSSEPADANPHPARQPGEQEIAPATPATPATPASIGTPAVVLAPGPAWDQAATARVANLLARQFFLDVRQVIPIDQDLDADALVLGPDVLDGADPIIFLQEVWQPPIRGILYYLVQLKQGVLQDKNLWVLLTQAPEEENLGVADRDVDAKVWQDCILKLGHPDMLVERIRP</sequence>
<feature type="transmembrane region" description="Helical" evidence="2">
    <location>
        <begin position="204"/>
        <end position="225"/>
    </location>
</feature>
<proteinExistence type="predicted"/>
<organism evidence="3 4">
    <name type="scientific">Desulfotignum phosphitoxidans DSM 13687</name>
    <dbReference type="NCBI Taxonomy" id="1286635"/>
    <lineage>
        <taxon>Bacteria</taxon>
        <taxon>Pseudomonadati</taxon>
        <taxon>Thermodesulfobacteriota</taxon>
        <taxon>Desulfobacteria</taxon>
        <taxon>Desulfobacterales</taxon>
        <taxon>Desulfobacteraceae</taxon>
        <taxon>Desulfotignum</taxon>
    </lineage>
</organism>
<feature type="transmembrane region" description="Helical" evidence="2">
    <location>
        <begin position="118"/>
        <end position="141"/>
    </location>
</feature>
<feature type="region of interest" description="Disordered" evidence="1">
    <location>
        <begin position="362"/>
        <end position="415"/>
    </location>
</feature>
<evidence type="ECO:0000313" key="4">
    <source>
        <dbReference type="Proteomes" id="UP000014216"/>
    </source>
</evidence>
<comment type="caution">
    <text evidence="3">The sequence shown here is derived from an EMBL/GenBank/DDBJ whole genome shotgun (WGS) entry which is preliminary data.</text>
</comment>
<gene>
    <name evidence="3" type="ORF">Dpo_9c01570</name>
</gene>
<name>S0FUE8_9BACT</name>